<protein>
    <submittedName>
        <fullName evidence="2">Uncharacterized protein</fullName>
    </submittedName>
</protein>
<dbReference type="Proteomes" id="UP000238479">
    <property type="component" value="Chromosome 2"/>
</dbReference>
<evidence type="ECO:0000313" key="3">
    <source>
        <dbReference type="Proteomes" id="UP000238479"/>
    </source>
</evidence>
<keyword evidence="3" id="KW-1185">Reference proteome</keyword>
<comment type="caution">
    <text evidence="2">The sequence shown here is derived from an EMBL/GenBank/DDBJ whole genome shotgun (WGS) entry which is preliminary data.</text>
</comment>
<organism evidence="2 3">
    <name type="scientific">Rosa chinensis</name>
    <name type="common">China rose</name>
    <dbReference type="NCBI Taxonomy" id="74649"/>
    <lineage>
        <taxon>Eukaryota</taxon>
        <taxon>Viridiplantae</taxon>
        <taxon>Streptophyta</taxon>
        <taxon>Embryophyta</taxon>
        <taxon>Tracheophyta</taxon>
        <taxon>Spermatophyta</taxon>
        <taxon>Magnoliopsida</taxon>
        <taxon>eudicotyledons</taxon>
        <taxon>Gunneridae</taxon>
        <taxon>Pentapetalae</taxon>
        <taxon>rosids</taxon>
        <taxon>fabids</taxon>
        <taxon>Rosales</taxon>
        <taxon>Rosaceae</taxon>
        <taxon>Rosoideae</taxon>
        <taxon>Rosoideae incertae sedis</taxon>
        <taxon>Rosa</taxon>
    </lineage>
</organism>
<dbReference type="PANTHER" id="PTHR33052">
    <property type="entry name" value="DUF4228 DOMAIN PROTEIN-RELATED"/>
    <property type="match status" value="1"/>
</dbReference>
<dbReference type="EMBL" id="PDCK01000040">
    <property type="protein sequence ID" value="PRQ52454.1"/>
    <property type="molecule type" value="Genomic_DNA"/>
</dbReference>
<evidence type="ECO:0000313" key="2">
    <source>
        <dbReference type="EMBL" id="PRQ52454.1"/>
    </source>
</evidence>
<accession>A0A2P6S189</accession>
<dbReference type="Pfam" id="PF14009">
    <property type="entry name" value="PADRE"/>
    <property type="match status" value="1"/>
</dbReference>
<gene>
    <name evidence="2" type="ORF">RchiOBHm_Chr2g0155671</name>
</gene>
<dbReference type="STRING" id="74649.A0A2P6S189"/>
<dbReference type="OMA" id="ESYYMAI"/>
<name>A0A2P6S189_ROSCH</name>
<feature type="region of interest" description="Disordered" evidence="1">
    <location>
        <begin position="199"/>
        <end position="226"/>
    </location>
</feature>
<evidence type="ECO:0000256" key="1">
    <source>
        <dbReference type="SAM" id="MobiDB-lite"/>
    </source>
</evidence>
<feature type="compositionally biased region" description="Basic and acidic residues" evidence="1">
    <location>
        <begin position="200"/>
        <end position="212"/>
    </location>
</feature>
<dbReference type="InterPro" id="IPR025322">
    <property type="entry name" value="PADRE_dom"/>
</dbReference>
<sequence>MSSTLQKNYSQVVMLHKFLNIGKLKPFSRRVPVPVPVPPKQAPAQSETGSNSILKVVHAGGNVESYYMAIPAANILEKYPSFLLARPEVFRRPWDSVVKPDAILTPGEKVFLVPRRTVRKLRRRIRRPGKDFSANCFMSQSSIDVSTETLPQRRDVGSAVGDASESDASICSAISRNKSDGKKHVTFRGIKKHVTFAGLDVKHRPEKTHSEIEEQDSSESSSSLKSLRGRRRVRVVTWQPILTAITEAHGNDLMR</sequence>
<proteinExistence type="predicted"/>
<dbReference type="AlphaFoldDB" id="A0A2P6S189"/>
<dbReference type="Gramene" id="PRQ52454">
    <property type="protein sequence ID" value="PRQ52454"/>
    <property type="gene ID" value="RchiOBHm_Chr2g0155671"/>
</dbReference>
<reference evidence="2 3" key="1">
    <citation type="journal article" date="2018" name="Nat. Genet.">
        <title>The Rosa genome provides new insights in the design of modern roses.</title>
        <authorList>
            <person name="Bendahmane M."/>
        </authorList>
    </citation>
    <scope>NUCLEOTIDE SEQUENCE [LARGE SCALE GENOMIC DNA]</scope>
    <source>
        <strain evidence="3">cv. Old Blush</strain>
    </source>
</reference>